<keyword evidence="2" id="KW-1185">Reference proteome</keyword>
<name>A0A010QZ57_9PEZI</name>
<gene>
    <name evidence="1" type="ORF">CFIO01_06909</name>
</gene>
<accession>A0A010QZ57</accession>
<evidence type="ECO:0000313" key="1">
    <source>
        <dbReference type="EMBL" id="EXF73271.1"/>
    </source>
</evidence>
<proteinExistence type="predicted"/>
<dbReference type="AlphaFoldDB" id="A0A010QZ57"/>
<dbReference type="KEGG" id="cfj:CFIO01_06909"/>
<dbReference type="EMBL" id="JARH01001072">
    <property type="protein sequence ID" value="EXF73271.1"/>
    <property type="molecule type" value="Genomic_DNA"/>
</dbReference>
<protein>
    <submittedName>
        <fullName evidence="1">Uncharacterized protein</fullName>
    </submittedName>
</protein>
<dbReference type="HOGENOM" id="CLU_2170862_0_0_1"/>
<evidence type="ECO:0000313" key="2">
    <source>
        <dbReference type="Proteomes" id="UP000020467"/>
    </source>
</evidence>
<reference evidence="1 2" key="1">
    <citation type="submission" date="2014-02" db="EMBL/GenBank/DDBJ databases">
        <title>The genome sequence of Colletotrichum fioriniae PJ7.</title>
        <authorList>
            <person name="Baroncelli R."/>
            <person name="Thon M.R."/>
        </authorList>
    </citation>
    <scope>NUCLEOTIDE SEQUENCE [LARGE SCALE GENOMIC DNA]</scope>
    <source>
        <strain evidence="1 2">PJ7</strain>
    </source>
</reference>
<sequence>MDTQVLPYFKEKALGQQGKGDITVTDHSDTSANRRVRLRFNMSVVSGWVAWDEGSQHGFPCVSWTLATPPGADPKVTVVSTYVFVGCQPASQPASQPEFRLIWRLGAADI</sequence>
<comment type="caution">
    <text evidence="1">The sequence shown here is derived from an EMBL/GenBank/DDBJ whole genome shotgun (WGS) entry which is preliminary data.</text>
</comment>
<dbReference type="Proteomes" id="UP000020467">
    <property type="component" value="Unassembled WGS sequence"/>
</dbReference>
<organism evidence="1 2">
    <name type="scientific">Colletotrichum fioriniae PJ7</name>
    <dbReference type="NCBI Taxonomy" id="1445577"/>
    <lineage>
        <taxon>Eukaryota</taxon>
        <taxon>Fungi</taxon>
        <taxon>Dikarya</taxon>
        <taxon>Ascomycota</taxon>
        <taxon>Pezizomycotina</taxon>
        <taxon>Sordariomycetes</taxon>
        <taxon>Hypocreomycetidae</taxon>
        <taxon>Glomerellales</taxon>
        <taxon>Glomerellaceae</taxon>
        <taxon>Colletotrichum</taxon>
        <taxon>Colletotrichum acutatum species complex</taxon>
    </lineage>
</organism>